<gene>
    <name evidence="2" type="ORF">SAMN02745202_00246</name>
</gene>
<dbReference type="eggNOG" id="ENOG5033FII">
    <property type="taxonomic scope" value="Bacteria"/>
</dbReference>
<keyword evidence="1" id="KW-0732">Signal</keyword>
<feature type="signal peptide" evidence="1">
    <location>
        <begin position="1"/>
        <end position="23"/>
    </location>
</feature>
<accession>A0A1T4KZE9</accession>
<dbReference type="STRING" id="28136.SAMN02745202_00246"/>
<evidence type="ECO:0000313" key="2">
    <source>
        <dbReference type="EMBL" id="SJZ47796.1"/>
    </source>
</evidence>
<dbReference type="Proteomes" id="UP000190065">
    <property type="component" value="Unassembled WGS sequence"/>
</dbReference>
<dbReference type="EMBL" id="FUXK01000002">
    <property type="protein sequence ID" value="SJZ47796.1"/>
    <property type="molecule type" value="Genomic_DNA"/>
</dbReference>
<name>A0A1T4KZE9_9BACT</name>
<dbReference type="RefSeq" id="WP_025071259.1">
    <property type="nucleotide sequence ID" value="NZ_FUXK01000002.1"/>
</dbReference>
<dbReference type="AlphaFoldDB" id="A0A1T4KZE9"/>
<organism evidence="2 3">
    <name type="scientific">Segatella oulorum</name>
    <dbReference type="NCBI Taxonomy" id="28136"/>
    <lineage>
        <taxon>Bacteria</taxon>
        <taxon>Pseudomonadati</taxon>
        <taxon>Bacteroidota</taxon>
        <taxon>Bacteroidia</taxon>
        <taxon>Bacteroidales</taxon>
        <taxon>Prevotellaceae</taxon>
        <taxon>Segatella</taxon>
    </lineage>
</organism>
<proteinExistence type="predicted"/>
<evidence type="ECO:0000256" key="1">
    <source>
        <dbReference type="SAM" id="SignalP"/>
    </source>
</evidence>
<reference evidence="2 3" key="1">
    <citation type="submission" date="2017-02" db="EMBL/GenBank/DDBJ databases">
        <authorList>
            <person name="Peterson S.W."/>
        </authorList>
    </citation>
    <scope>NUCLEOTIDE SEQUENCE [LARGE SCALE GENOMIC DNA]</scope>
    <source>
        <strain evidence="2 3">ATCC 43324</strain>
    </source>
</reference>
<feature type="chain" id="PRO_5010572325" description="DUF4625 domain-containing protein" evidence="1">
    <location>
        <begin position="24"/>
        <end position="157"/>
    </location>
</feature>
<evidence type="ECO:0008006" key="4">
    <source>
        <dbReference type="Google" id="ProtNLM"/>
    </source>
</evidence>
<protein>
    <recommendedName>
        <fullName evidence="4">DUF4625 domain-containing protein</fullName>
    </recommendedName>
</protein>
<sequence length="157" mass="17434">MKKKTNMLYMAGMALLFTLCCTACSHMKVGYLRTTGASFSPDSINAFHNVDPTSEQYIEKIPFVSTRIQGVAGTHPINYELAHVKADSAAAAQLFMKLYHEQLISVAGGMVVVTQEATKQLPNGHYYLTFRIFNDDHEALLENVFKVVVTDDELPLS</sequence>
<evidence type="ECO:0000313" key="3">
    <source>
        <dbReference type="Proteomes" id="UP000190065"/>
    </source>
</evidence>